<feature type="chain" id="PRO_5038412746" description="Lipoprotein" evidence="2">
    <location>
        <begin position="20"/>
        <end position="434"/>
    </location>
</feature>
<gene>
    <name evidence="3" type="ORF">CD039_02035</name>
</gene>
<dbReference type="RefSeq" id="WP_103370914.1">
    <property type="nucleotide sequence ID" value="NZ_CBCRVO010000001.1"/>
</dbReference>
<keyword evidence="4" id="KW-1185">Reference proteome</keyword>
<dbReference type="GeneID" id="98297116"/>
<dbReference type="AlphaFoldDB" id="A0A2K4FDX0"/>
<feature type="signal peptide" evidence="2">
    <location>
        <begin position="1"/>
        <end position="19"/>
    </location>
</feature>
<feature type="compositionally biased region" description="Basic and acidic residues" evidence="1">
    <location>
        <begin position="362"/>
        <end position="398"/>
    </location>
</feature>
<keyword evidence="2" id="KW-0732">Signal</keyword>
<feature type="compositionally biased region" description="Basic and acidic residues" evidence="1">
    <location>
        <begin position="63"/>
        <end position="79"/>
    </location>
</feature>
<evidence type="ECO:0000313" key="4">
    <source>
        <dbReference type="Proteomes" id="UP000242712"/>
    </source>
</evidence>
<name>A0A2K4FDX0_9STAP</name>
<proteinExistence type="predicted"/>
<protein>
    <recommendedName>
        <fullName evidence="5">Lipoprotein</fullName>
    </recommendedName>
</protein>
<feature type="region of interest" description="Disordered" evidence="1">
    <location>
        <begin position="18"/>
        <end position="79"/>
    </location>
</feature>
<evidence type="ECO:0000256" key="1">
    <source>
        <dbReference type="SAM" id="MobiDB-lite"/>
    </source>
</evidence>
<dbReference type="EMBL" id="PPPX01000001">
    <property type="protein sequence ID" value="POA09548.1"/>
    <property type="molecule type" value="Genomic_DNA"/>
</dbReference>
<sequence length="434" mass="48316">MKKRYLVSALLGSTLLLGACNQGDDGSKHHSDKKESSHKTEDKKSHKNDSSKSKNHSSNSNDDNSKSHKSKEQEQKFDKKQHIAMALFSPEADKYSITAKELLDGEYEAPQSGNSGNTKSVSNLTLTKDSSSVTNTPNNVTFYKTDPAKPDGVSLIGVSDKEIILFGAQSTFTYDEVRQQGKVLKIKDLEKKYGDEKNLDKVAKKINIADNNQQQTEDTNNTQTSEFYARVWMSVIKNSNVSGLTHKDVSEEPLNPYNKNATAKFPDGMQFLSADVTAAGQVYYTNNNDGTITVYSVPSHFQDKRWMEDDYSKSESERILNNGKVYKLVNSSDPDVKVLAKQFDEDGKADSSSQTSSSSSKGESKVTRDNVIDKVEDYEGHKLNTDKYTYKEPEKTEDGNWGFSYTDKAGTLRGSYKVDGNGNVTKYDEKGNEI</sequence>
<feature type="compositionally biased region" description="Low complexity" evidence="1">
    <location>
        <begin position="351"/>
        <end position="360"/>
    </location>
</feature>
<dbReference type="OrthoDB" id="2136654at2"/>
<dbReference type="Proteomes" id="UP000242712">
    <property type="component" value="Unassembled WGS sequence"/>
</dbReference>
<evidence type="ECO:0000313" key="3">
    <source>
        <dbReference type="EMBL" id="POA09548.1"/>
    </source>
</evidence>
<evidence type="ECO:0000256" key="2">
    <source>
        <dbReference type="SAM" id="SignalP"/>
    </source>
</evidence>
<accession>A0A2K4FDX0</accession>
<feature type="compositionally biased region" description="Basic and acidic residues" evidence="1">
    <location>
        <begin position="25"/>
        <end position="52"/>
    </location>
</feature>
<evidence type="ECO:0008006" key="5">
    <source>
        <dbReference type="Google" id="ProtNLM"/>
    </source>
</evidence>
<comment type="caution">
    <text evidence="3">The sequence shown here is derived from an EMBL/GenBank/DDBJ whole genome shotgun (WGS) entry which is preliminary data.</text>
</comment>
<organism evidence="3 4">
    <name type="scientific">Staphylococcus argensis</name>
    <dbReference type="NCBI Taxonomy" id="1607738"/>
    <lineage>
        <taxon>Bacteria</taxon>
        <taxon>Bacillati</taxon>
        <taxon>Bacillota</taxon>
        <taxon>Bacilli</taxon>
        <taxon>Bacillales</taxon>
        <taxon>Staphylococcaceae</taxon>
        <taxon>Staphylococcus</taxon>
    </lineage>
</organism>
<reference evidence="3 4" key="1">
    <citation type="submission" date="2017-08" db="EMBL/GenBank/DDBJ databases">
        <title>Draft genome sequences of 64 type strains of genus Staph aureus.</title>
        <authorList>
            <person name="Cole K."/>
            <person name="Golubchik T."/>
            <person name="Russell J."/>
            <person name="Foster D."/>
            <person name="Llewelyn M."/>
            <person name="Wilson D."/>
            <person name="Crook D."/>
            <person name="Paul J."/>
        </authorList>
    </citation>
    <scope>NUCLEOTIDE SEQUENCE [LARGE SCALE GENOMIC DNA]</scope>
    <source>
        <strain evidence="3 4">DSM 29875</strain>
    </source>
</reference>
<feature type="region of interest" description="Disordered" evidence="1">
    <location>
        <begin position="344"/>
        <end position="434"/>
    </location>
</feature>
<dbReference type="PROSITE" id="PS51257">
    <property type="entry name" value="PROKAR_LIPOPROTEIN"/>
    <property type="match status" value="1"/>
</dbReference>